<reference evidence="6" key="1">
    <citation type="submission" date="2021-12" db="EMBL/GenBank/DDBJ databases">
        <title>Comparative genomics, transcriptomics and evolutionary studies reveal genomic signatures of adaptation to plant cell wall in hemibiotrophic fungi.</title>
        <authorList>
            <consortium name="DOE Joint Genome Institute"/>
            <person name="Baroncelli R."/>
            <person name="Diaz J.F."/>
            <person name="Benocci T."/>
            <person name="Peng M."/>
            <person name="Battaglia E."/>
            <person name="Haridas S."/>
            <person name="Andreopoulos W."/>
            <person name="Labutti K."/>
            <person name="Pangilinan J."/>
            <person name="Floch G.L."/>
            <person name="Makela M.R."/>
            <person name="Henrissat B."/>
            <person name="Grigoriev I.V."/>
            <person name="Crouch J.A."/>
            <person name="De Vries R.P."/>
            <person name="Sukno S.A."/>
            <person name="Thon M.R."/>
        </authorList>
    </citation>
    <scope>NUCLEOTIDE SEQUENCE</scope>
    <source>
        <strain evidence="6">CBS 112980</strain>
    </source>
</reference>
<gene>
    <name evidence="6" type="ORF">BDZ83DRAFT_644275</name>
</gene>
<dbReference type="SMART" id="SM00543">
    <property type="entry name" value="MIF4G"/>
    <property type="match status" value="1"/>
</dbReference>
<feature type="domain" description="MI" evidence="5">
    <location>
        <begin position="624"/>
        <end position="753"/>
    </location>
</feature>
<dbReference type="InterPro" id="IPR016024">
    <property type="entry name" value="ARM-type_fold"/>
</dbReference>
<keyword evidence="3" id="KW-0539">Nucleus</keyword>
<evidence type="ECO:0000256" key="2">
    <source>
        <dbReference type="ARBA" id="ARBA00006856"/>
    </source>
</evidence>
<feature type="compositionally biased region" description="Acidic residues" evidence="4">
    <location>
        <begin position="212"/>
        <end position="241"/>
    </location>
</feature>
<dbReference type="PANTHER" id="PTHR18034:SF4">
    <property type="entry name" value="NUCLEOLAR MIF4G DOMAIN-CONTAINING PROTEIN 1"/>
    <property type="match status" value="1"/>
</dbReference>
<accession>A0AAD8U9T8</accession>
<feature type="region of interest" description="Disordered" evidence="4">
    <location>
        <begin position="1"/>
        <end position="289"/>
    </location>
</feature>
<dbReference type="InterPro" id="IPR003890">
    <property type="entry name" value="MIF4G-like_typ-3"/>
</dbReference>
<sequence length="846" mass="94620">MPPKPLALPTQLLKQIGAPDQSATSRSNPRWKSQGQNRKDRRKADRQSKKQRQTTTRTTSRDHLVQSHDPIDNHGKGNDGKRPFDEPEEPRSPAPKKRKREHVSKYQDENDDDDFQKPLLLNQPSRAVQERLAKDDAEIEQLERKLGLKKGRKSIPKAFKDDGLDDLLGDLNDNNASDEGSHRDKSEADAWLAAKRRKATQDQAKIRSTTGSDDDDDDDHLGFTDEEASGEEDDEDDEDGDGIFMEDQGDSDDQSSLGDFDSEDEETVQESKPIRENPYLPPVSAGTQLPKYIPPSLRARSGGDADLEAQIRRKLQGPVNRVTEANLVSIVGEIDRIYQDNPRGHTNNILTSLLMAQICDPTSKPDTLLVLSAGFVAALYKVIGIDFAAHFLTTAVERFQDERHRAIVAVKEDRIPTKETSNLLTVLAQMYMFRVVGSNLIFDFVRLLLDDLSELNAELLLRIVRVSGPQLRKDDPLALKDIVSLIRPAVAKIGESNLTVRTRFMVETISDLKNNKIKAGAQDLAILGEHVTRMRKVLGSLDTQKLKASEPLRIGLKDIENADKTGKWWLVGASWAGQDTRETNKDKERSATVGDSDDMVVADADDLATHDYTQLAREQGMNTDVRRAIFIALVAAADYQDAYMRILKLRLNKYNRREVPNVLLQCSGAQQHYNPFYTLVSKKFCTDSRIKHAFQDTLWTLFRRLGEPLFGEEAEEEDEEGVDDRRLINTAKMMGSLVADGSVSLGILKPLNLAYVREKTSLFVEVMLITVLQECSHVKGKSLEQALGVCFGSGLAPALARSVGYFLRKKVRSTDLVSGKKETRKVKEACKVAEALLEKPDMGEDA</sequence>
<name>A0AAD8U9T8_GLOAC</name>
<dbReference type="GO" id="GO:0042274">
    <property type="term" value="P:ribosomal small subunit biogenesis"/>
    <property type="evidence" value="ECO:0007669"/>
    <property type="project" value="TreeGrafter"/>
</dbReference>
<organism evidence="6 7">
    <name type="scientific">Glomerella acutata</name>
    <name type="common">Colletotrichum acutatum</name>
    <dbReference type="NCBI Taxonomy" id="27357"/>
    <lineage>
        <taxon>Eukaryota</taxon>
        <taxon>Fungi</taxon>
        <taxon>Dikarya</taxon>
        <taxon>Ascomycota</taxon>
        <taxon>Pezizomycotina</taxon>
        <taxon>Sordariomycetes</taxon>
        <taxon>Hypocreomycetidae</taxon>
        <taxon>Glomerellales</taxon>
        <taxon>Glomerellaceae</taxon>
        <taxon>Colletotrichum</taxon>
        <taxon>Colletotrichum acutatum species complex</taxon>
    </lineage>
</organism>
<evidence type="ECO:0000256" key="1">
    <source>
        <dbReference type="ARBA" id="ARBA00004604"/>
    </source>
</evidence>
<dbReference type="GO" id="GO:0005730">
    <property type="term" value="C:nucleolus"/>
    <property type="evidence" value="ECO:0007669"/>
    <property type="project" value="UniProtKB-SubCell"/>
</dbReference>
<evidence type="ECO:0000256" key="4">
    <source>
        <dbReference type="SAM" id="MobiDB-lite"/>
    </source>
</evidence>
<feature type="compositionally biased region" description="Basic and acidic residues" evidence="4">
    <location>
        <begin position="59"/>
        <end position="91"/>
    </location>
</feature>
<feature type="compositionally biased region" description="Polar residues" evidence="4">
    <location>
        <begin position="21"/>
        <end position="36"/>
    </location>
</feature>
<dbReference type="SUPFAM" id="SSF48371">
    <property type="entry name" value="ARM repeat"/>
    <property type="match status" value="1"/>
</dbReference>
<dbReference type="Pfam" id="PF02854">
    <property type="entry name" value="MIF4G"/>
    <property type="match status" value="1"/>
</dbReference>
<evidence type="ECO:0000259" key="5">
    <source>
        <dbReference type="PROSITE" id="PS51366"/>
    </source>
</evidence>
<dbReference type="Gene3D" id="1.25.40.180">
    <property type="match status" value="1"/>
</dbReference>
<evidence type="ECO:0000313" key="6">
    <source>
        <dbReference type="EMBL" id="KAK1705175.1"/>
    </source>
</evidence>
<dbReference type="RefSeq" id="XP_060357559.1">
    <property type="nucleotide sequence ID" value="XM_060509745.1"/>
</dbReference>
<dbReference type="Pfam" id="PF02847">
    <property type="entry name" value="MA3"/>
    <property type="match status" value="1"/>
</dbReference>
<comment type="similarity">
    <text evidence="2">Belongs to the CWC22 family.</text>
</comment>
<comment type="caution">
    <text evidence="6">The sequence shown here is derived from an EMBL/GenBank/DDBJ whole genome shotgun (WGS) entry which is preliminary data.</text>
</comment>
<proteinExistence type="inferred from homology"/>
<dbReference type="Proteomes" id="UP001244207">
    <property type="component" value="Unassembled WGS sequence"/>
</dbReference>
<protein>
    <submittedName>
        <fullName evidence="6">MIF4G domain-containing protein</fullName>
    </submittedName>
</protein>
<dbReference type="GeneID" id="85393644"/>
<evidence type="ECO:0000313" key="7">
    <source>
        <dbReference type="Proteomes" id="UP001244207"/>
    </source>
</evidence>
<dbReference type="AlphaFoldDB" id="A0AAD8U9T8"/>
<dbReference type="InterPro" id="IPR050781">
    <property type="entry name" value="CWC22_splicing_factor"/>
</dbReference>
<feature type="compositionally biased region" description="Basic and acidic residues" evidence="4">
    <location>
        <begin position="128"/>
        <end position="146"/>
    </location>
</feature>
<dbReference type="InterPro" id="IPR003891">
    <property type="entry name" value="Initiation_fac_eIF4g_MI"/>
</dbReference>
<comment type="subcellular location">
    <subcellularLocation>
        <location evidence="1">Nucleus</location>
        <location evidence="1">Nucleolus</location>
    </subcellularLocation>
</comment>
<feature type="compositionally biased region" description="Basic and acidic residues" evidence="4">
    <location>
        <begin position="179"/>
        <end position="188"/>
    </location>
</feature>
<dbReference type="PANTHER" id="PTHR18034">
    <property type="entry name" value="CELL CYCLE CONTROL PROTEIN CWF22-RELATED"/>
    <property type="match status" value="1"/>
</dbReference>
<feature type="compositionally biased region" description="Polar residues" evidence="4">
    <location>
        <begin position="201"/>
        <end position="211"/>
    </location>
</feature>
<keyword evidence="7" id="KW-1185">Reference proteome</keyword>
<dbReference type="EMBL" id="JAHMHS010000247">
    <property type="protein sequence ID" value="KAK1705175.1"/>
    <property type="molecule type" value="Genomic_DNA"/>
</dbReference>
<dbReference type="PROSITE" id="PS51366">
    <property type="entry name" value="MI"/>
    <property type="match status" value="1"/>
</dbReference>
<dbReference type="GO" id="GO:0003723">
    <property type="term" value="F:RNA binding"/>
    <property type="evidence" value="ECO:0007669"/>
    <property type="project" value="InterPro"/>
</dbReference>
<evidence type="ECO:0000256" key="3">
    <source>
        <dbReference type="ARBA" id="ARBA00023242"/>
    </source>
</evidence>